<reference evidence="1" key="1">
    <citation type="submission" date="2019-04" db="EMBL/GenBank/DDBJ databases">
        <title>Genome assembly of Zosterops borbonicus 15179.</title>
        <authorList>
            <person name="Leroy T."/>
            <person name="Anselmetti Y."/>
            <person name="Tilak M.-K."/>
            <person name="Nabholz B."/>
        </authorList>
    </citation>
    <scope>NUCLEOTIDE SEQUENCE</scope>
    <source>
        <strain evidence="1">HGM_15179</strain>
        <tissue evidence="1">Muscle</tissue>
    </source>
</reference>
<dbReference type="AlphaFoldDB" id="A0A8K1GP04"/>
<evidence type="ECO:0000313" key="1">
    <source>
        <dbReference type="EMBL" id="TRZ21457.1"/>
    </source>
</evidence>
<proteinExistence type="predicted"/>
<accession>A0A8K1GP04</accession>
<keyword evidence="2" id="KW-1185">Reference proteome</keyword>
<protein>
    <submittedName>
        <fullName evidence="1">Uncharacterized protein</fullName>
    </submittedName>
</protein>
<organism evidence="1 2">
    <name type="scientific">Zosterops borbonicus</name>
    <dbReference type="NCBI Taxonomy" id="364589"/>
    <lineage>
        <taxon>Eukaryota</taxon>
        <taxon>Metazoa</taxon>
        <taxon>Chordata</taxon>
        <taxon>Craniata</taxon>
        <taxon>Vertebrata</taxon>
        <taxon>Euteleostomi</taxon>
        <taxon>Archelosauria</taxon>
        <taxon>Archosauria</taxon>
        <taxon>Dinosauria</taxon>
        <taxon>Saurischia</taxon>
        <taxon>Theropoda</taxon>
        <taxon>Coelurosauria</taxon>
        <taxon>Aves</taxon>
        <taxon>Neognathae</taxon>
        <taxon>Neoaves</taxon>
        <taxon>Telluraves</taxon>
        <taxon>Australaves</taxon>
        <taxon>Passeriformes</taxon>
        <taxon>Sylvioidea</taxon>
        <taxon>Zosteropidae</taxon>
        <taxon>Zosterops</taxon>
    </lineage>
</organism>
<sequence length="97" mass="11039">MPASFKMDLTLDKTISNGAKAFTWDVTRDDLTLKGIVRFPQSQKYPRVKYIIRIAAYRGFTAQERLGSTIFGGARNFRAENTIQTRTEPHLLATDIE</sequence>
<dbReference type="Proteomes" id="UP000796761">
    <property type="component" value="Unassembled WGS sequence"/>
</dbReference>
<dbReference type="EMBL" id="SWJQ01000123">
    <property type="protein sequence ID" value="TRZ21457.1"/>
    <property type="molecule type" value="Genomic_DNA"/>
</dbReference>
<comment type="caution">
    <text evidence="1">The sequence shown here is derived from an EMBL/GenBank/DDBJ whole genome shotgun (WGS) entry which is preliminary data.</text>
</comment>
<evidence type="ECO:0000313" key="2">
    <source>
        <dbReference type="Proteomes" id="UP000796761"/>
    </source>
</evidence>
<name>A0A8K1GP04_9PASS</name>
<gene>
    <name evidence="1" type="ORF">HGM15179_005634</name>
</gene>